<dbReference type="OrthoDB" id="1748511at2759"/>
<evidence type="ECO:0000313" key="2">
    <source>
        <dbReference type="Proteomes" id="UP000824120"/>
    </source>
</evidence>
<dbReference type="EMBL" id="JACXVP010000003">
    <property type="protein sequence ID" value="KAG5616513.1"/>
    <property type="molecule type" value="Genomic_DNA"/>
</dbReference>
<reference evidence="1 2" key="1">
    <citation type="submission" date="2020-09" db="EMBL/GenBank/DDBJ databases">
        <title>De no assembly of potato wild relative species, Solanum commersonii.</title>
        <authorList>
            <person name="Cho K."/>
        </authorList>
    </citation>
    <scope>NUCLEOTIDE SEQUENCE [LARGE SCALE GENOMIC DNA]</scope>
    <source>
        <strain evidence="1">LZ3.2</strain>
        <tissue evidence="1">Leaf</tissue>
    </source>
</reference>
<sequence length="79" mass="8993">MIVLSKSNNSLNVTMFLFSKEATPIGFSKEILGFANVKCNLILIIQRLLKISTKQLRLLPSTPRSLLYKEDFDFPSFDP</sequence>
<comment type="caution">
    <text evidence="1">The sequence shown here is derived from an EMBL/GenBank/DDBJ whole genome shotgun (WGS) entry which is preliminary data.</text>
</comment>
<keyword evidence="2" id="KW-1185">Reference proteome</keyword>
<dbReference type="Proteomes" id="UP000824120">
    <property type="component" value="Chromosome 3"/>
</dbReference>
<proteinExistence type="predicted"/>
<protein>
    <submittedName>
        <fullName evidence="1">Uncharacterized protein</fullName>
    </submittedName>
</protein>
<gene>
    <name evidence="1" type="ORF">H5410_016337</name>
</gene>
<dbReference type="AlphaFoldDB" id="A0A9J5ZW61"/>
<accession>A0A9J5ZW61</accession>
<organism evidence="1 2">
    <name type="scientific">Solanum commersonii</name>
    <name type="common">Commerson's wild potato</name>
    <name type="synonym">Commerson's nightshade</name>
    <dbReference type="NCBI Taxonomy" id="4109"/>
    <lineage>
        <taxon>Eukaryota</taxon>
        <taxon>Viridiplantae</taxon>
        <taxon>Streptophyta</taxon>
        <taxon>Embryophyta</taxon>
        <taxon>Tracheophyta</taxon>
        <taxon>Spermatophyta</taxon>
        <taxon>Magnoliopsida</taxon>
        <taxon>eudicotyledons</taxon>
        <taxon>Gunneridae</taxon>
        <taxon>Pentapetalae</taxon>
        <taxon>asterids</taxon>
        <taxon>lamiids</taxon>
        <taxon>Solanales</taxon>
        <taxon>Solanaceae</taxon>
        <taxon>Solanoideae</taxon>
        <taxon>Solaneae</taxon>
        <taxon>Solanum</taxon>
    </lineage>
</organism>
<name>A0A9J5ZW61_SOLCO</name>
<evidence type="ECO:0000313" key="1">
    <source>
        <dbReference type="EMBL" id="KAG5616513.1"/>
    </source>
</evidence>